<evidence type="ECO:0000313" key="2">
    <source>
        <dbReference type="Proteomes" id="UP000188605"/>
    </source>
</evidence>
<name>A0ACC8XG46_9FIRM</name>
<sequence>MKKKAYTYHHTHWDTEWYFTEQHSQVQFIYHMQELFEALDNGWIDTYHMDGKSNSMEDYFKTNPEAKEKFIKYVKEGKILIGPFYEQLSAFIAPGESIIKNLQLGMDLADEYGGSCKTAYLPDPFGQVQDYPKIMNGFGIYDFVFRRGMGDVHKLKNNFWWDSNDGSRILINVLQGGYSFAGLAFYQGRLIENAGLNLDKKGIISLMHDCEAESAIEGQFLFPAGKDNCPVMFEFKNLIKQYNEQSEDFEFIETTLDNYMKMLRESNVDFQKYQGELYTTQYHRVHKSIFSARPDIKITQDKTERMLIYEVQPLMTMLDKLAIPYEHGMVLEAWKLLSRSQTHSEATNSDDVNEQILARAKKAFLLAESLKTYLTRKIAVSVPKVAGCKPIVIFNTLPFKRDLNIKLNVYSKNKNFKLIRNGQEIEYSIITQEKVYGGWRRKHRELLDSGRDYYLSTIALNMSDFEGISYETIYLENDIFPTLRAIANSNNTYIENDSVRVELFEGSLSIRNKQTDLFIEDAIYFENSGDQGDTFDYDYPTKDLTVITKFKDAKVVSSYETKEMSSMTIQGEIKVPKDLDSRADGVLNETLPYELTLSLKCNSEIIEVKGKVLNTAYNHRLRLVIKTKIEAQTSSAGTQFGYVSRTTQPEELKYWKEKKWLEEPLPIEPLLNHVSLADENNITTIFTSSTKEYEIIGENFTDIALTLYRAVGHFGLPDLNRRPGRASGIPECIMECPLSQMIGKEIHFSYGIKLYNNKVDGNIIHRDYVEFATKEVYFEDQEYNRVFTPMKYFEVNSLTSEIPTKFNLLELRNSKAQFSTLEKSNSDDAYILRIFNNENFAIDAGELILNFNYSKLEWVDLRENPLKEASTTLGEIKSGEIKTIKIYIV</sequence>
<keyword evidence="2" id="KW-1185">Reference proteome</keyword>
<protein>
    <submittedName>
        <fullName evidence="1">Uncharacterized protein</fullName>
    </submittedName>
</protein>
<gene>
    <name evidence="1" type="ORF">AN396_13910</name>
</gene>
<accession>A0ACC8XG46</accession>
<organism evidence="1 2">
    <name type="scientific">Candidatus Epulonipiscium fishelsonii</name>
    <dbReference type="NCBI Taxonomy" id="77094"/>
    <lineage>
        <taxon>Bacteria</taxon>
        <taxon>Bacillati</taxon>
        <taxon>Bacillota</taxon>
        <taxon>Clostridia</taxon>
        <taxon>Lachnospirales</taxon>
        <taxon>Lachnospiraceae</taxon>
        <taxon>Candidatus Epulonipiscium</taxon>
    </lineage>
</organism>
<dbReference type="Proteomes" id="UP000188605">
    <property type="component" value="Unassembled WGS sequence"/>
</dbReference>
<proteinExistence type="predicted"/>
<comment type="caution">
    <text evidence="1">The sequence shown here is derived from an EMBL/GenBank/DDBJ whole genome shotgun (WGS) entry which is preliminary data.</text>
</comment>
<reference evidence="1" key="1">
    <citation type="submission" date="2016-08" db="EMBL/GenBank/DDBJ databases">
        <authorList>
            <person name="Ngugi D.K."/>
            <person name="Miyake S."/>
            <person name="Stingl U."/>
        </authorList>
    </citation>
    <scope>NUCLEOTIDE SEQUENCE</scope>
    <source>
        <strain evidence="1">SCG-B11WGA-EpuloA1</strain>
    </source>
</reference>
<evidence type="ECO:0000313" key="1">
    <source>
        <dbReference type="EMBL" id="ONI42555.1"/>
    </source>
</evidence>
<dbReference type="EMBL" id="LJDB01000010">
    <property type="protein sequence ID" value="ONI42555.1"/>
    <property type="molecule type" value="Genomic_DNA"/>
</dbReference>